<proteinExistence type="inferred from homology"/>
<dbReference type="EMBL" id="CAXLJM020000038">
    <property type="protein sequence ID" value="CAL8107050.1"/>
    <property type="molecule type" value="Genomic_DNA"/>
</dbReference>
<keyword evidence="6" id="KW-1185">Reference proteome</keyword>
<gene>
    <name evidence="5" type="ORF">ODALV1_LOCUS12557</name>
</gene>
<reference evidence="5 6" key="1">
    <citation type="submission" date="2024-08" db="EMBL/GenBank/DDBJ databases">
        <authorList>
            <person name="Cucini C."/>
            <person name="Frati F."/>
        </authorList>
    </citation>
    <scope>NUCLEOTIDE SEQUENCE [LARGE SCALE GENOMIC DNA]</scope>
</reference>
<sequence length="395" mass="44360">MSLASGVCGGSGSSSSGISGRTGFGRGVGEKSVAFCDSNSNRDDGKSRVCSSLRTHLPAKTPKCDATIWSVISKNIGKELSKVTMPVQFLEPISFLQRISEHMEYIELLNIETDDPVERIQKVAAFAVSALASNWQRCGKPFNPVFGETYELQRDGYRLICEQVSHHPPISAFHAESDTFVFHGWIYPKLKLWGKSVEVHPKGNMRLFLKKYNESYTWSHIYCTVHNVVIGKLWIEHHGNMEIHCSESGLKLTLHFKPAGWFHNELHRFEGFIIDAKKTKQRYVYGKWTQAMKSTDIESYDEHMKANAHKLKLGLGEPTMENASKKSPAVSPSPGRKMFQKLNSLSIGKSFSTSLDVSITHYYTSFSCTSYECEKENCKNSTLSCSMITSTFAYS</sequence>
<evidence type="ECO:0000256" key="4">
    <source>
        <dbReference type="SAM" id="MobiDB-lite"/>
    </source>
</evidence>
<dbReference type="SUPFAM" id="SSF144000">
    <property type="entry name" value="Oxysterol-binding protein-like"/>
    <property type="match status" value="1"/>
</dbReference>
<keyword evidence="1" id="KW-0446">Lipid-binding</keyword>
<dbReference type="Pfam" id="PF01237">
    <property type="entry name" value="Oxysterol_BP"/>
    <property type="match status" value="1"/>
</dbReference>
<evidence type="ECO:0000256" key="1">
    <source>
        <dbReference type="ARBA" id="ARBA00023121"/>
    </source>
</evidence>
<organism evidence="5 6">
    <name type="scientific">Orchesella dallaii</name>
    <dbReference type="NCBI Taxonomy" id="48710"/>
    <lineage>
        <taxon>Eukaryota</taxon>
        <taxon>Metazoa</taxon>
        <taxon>Ecdysozoa</taxon>
        <taxon>Arthropoda</taxon>
        <taxon>Hexapoda</taxon>
        <taxon>Collembola</taxon>
        <taxon>Entomobryomorpha</taxon>
        <taxon>Entomobryoidea</taxon>
        <taxon>Orchesellidae</taxon>
        <taxon>Orchesellinae</taxon>
        <taxon>Orchesella</taxon>
    </lineage>
</organism>
<evidence type="ECO:0000313" key="6">
    <source>
        <dbReference type="Proteomes" id="UP001642540"/>
    </source>
</evidence>
<dbReference type="PANTHER" id="PTHR10972">
    <property type="entry name" value="OXYSTEROL-BINDING PROTEIN-RELATED"/>
    <property type="match status" value="1"/>
</dbReference>
<comment type="similarity">
    <text evidence="2">Belongs to the OSBP family.</text>
</comment>
<evidence type="ECO:0000313" key="5">
    <source>
        <dbReference type="EMBL" id="CAL8107050.1"/>
    </source>
</evidence>
<protein>
    <recommendedName>
        <fullName evidence="3">Oxysterol-binding protein</fullName>
    </recommendedName>
</protein>
<dbReference type="PROSITE" id="PS01013">
    <property type="entry name" value="OSBP"/>
    <property type="match status" value="1"/>
</dbReference>
<dbReference type="PANTHER" id="PTHR10972:SF209">
    <property type="entry name" value="OXYSTEROL-BINDING PROTEIN"/>
    <property type="match status" value="1"/>
</dbReference>
<feature type="region of interest" description="Disordered" evidence="4">
    <location>
        <begin position="1"/>
        <end position="20"/>
    </location>
</feature>
<dbReference type="Gene3D" id="2.40.160.120">
    <property type="match status" value="1"/>
</dbReference>
<comment type="caution">
    <text evidence="5">The sequence shown here is derived from an EMBL/GenBank/DDBJ whole genome shotgun (WGS) entry which is preliminary data.</text>
</comment>
<evidence type="ECO:0000256" key="3">
    <source>
        <dbReference type="RuleBase" id="RU003845"/>
    </source>
</evidence>
<dbReference type="Proteomes" id="UP001642540">
    <property type="component" value="Unassembled WGS sequence"/>
</dbReference>
<dbReference type="InterPro" id="IPR018494">
    <property type="entry name" value="Oxysterol-bd_CS"/>
</dbReference>
<dbReference type="InterPro" id="IPR037239">
    <property type="entry name" value="OSBP_sf"/>
</dbReference>
<name>A0ABP1QPQ2_9HEXA</name>
<accession>A0ABP1QPQ2</accession>
<dbReference type="InterPro" id="IPR000648">
    <property type="entry name" value="Oxysterol-bd"/>
</dbReference>
<evidence type="ECO:0000256" key="2">
    <source>
        <dbReference type="RuleBase" id="RU003844"/>
    </source>
</evidence>
<keyword evidence="3" id="KW-0445">Lipid transport</keyword>
<keyword evidence="3" id="KW-0813">Transport</keyword>